<keyword evidence="1" id="KW-0489">Methyltransferase</keyword>
<dbReference type="EMBL" id="BAAAUV010000034">
    <property type="protein sequence ID" value="GAA3237878.1"/>
    <property type="molecule type" value="Genomic_DNA"/>
</dbReference>
<dbReference type="CDD" id="cd02440">
    <property type="entry name" value="AdoMet_MTases"/>
    <property type="match status" value="1"/>
</dbReference>
<dbReference type="InterPro" id="IPR029063">
    <property type="entry name" value="SAM-dependent_MTases_sf"/>
</dbReference>
<keyword evidence="1" id="KW-0808">Transferase</keyword>
<comment type="caution">
    <text evidence="1">The sequence shown here is derived from an EMBL/GenBank/DDBJ whole genome shotgun (WGS) entry which is preliminary data.</text>
</comment>
<dbReference type="Proteomes" id="UP001501237">
    <property type="component" value="Unassembled WGS sequence"/>
</dbReference>
<protein>
    <submittedName>
        <fullName evidence="1">SAM-dependent methyltransferase</fullName>
    </submittedName>
</protein>
<accession>A0ABP6QLZ0</accession>
<dbReference type="InterPro" id="IPR006764">
    <property type="entry name" value="SAM_dep_MeTrfase_SAV2177_type"/>
</dbReference>
<organism evidence="1 2">
    <name type="scientific">Actinocorallia longicatena</name>
    <dbReference type="NCBI Taxonomy" id="111803"/>
    <lineage>
        <taxon>Bacteria</taxon>
        <taxon>Bacillati</taxon>
        <taxon>Actinomycetota</taxon>
        <taxon>Actinomycetes</taxon>
        <taxon>Streptosporangiales</taxon>
        <taxon>Thermomonosporaceae</taxon>
        <taxon>Actinocorallia</taxon>
    </lineage>
</organism>
<dbReference type="Pfam" id="PF04672">
    <property type="entry name" value="Methyltransf_19"/>
    <property type="match status" value="1"/>
</dbReference>
<dbReference type="GO" id="GO:0008168">
    <property type="term" value="F:methyltransferase activity"/>
    <property type="evidence" value="ECO:0007669"/>
    <property type="project" value="UniProtKB-KW"/>
</dbReference>
<dbReference type="SUPFAM" id="SSF53335">
    <property type="entry name" value="S-adenosyl-L-methionine-dependent methyltransferases"/>
    <property type="match status" value="1"/>
</dbReference>
<evidence type="ECO:0000313" key="2">
    <source>
        <dbReference type="Proteomes" id="UP001501237"/>
    </source>
</evidence>
<dbReference type="Gene3D" id="3.40.50.150">
    <property type="entry name" value="Vaccinia Virus protein VP39"/>
    <property type="match status" value="1"/>
</dbReference>
<dbReference type="PIRSF" id="PIRSF017393">
    <property type="entry name" value="MTase_SAV2177"/>
    <property type="match status" value="1"/>
</dbReference>
<sequence>MAENGPKGVDVSKPSVARIYDYALGGKDNYAVDRMVSDRVEKSMPESSGVAVLNRAMLRRAVRYLAGEAGIRQFLDLGSGLPARDNTHQVAERSGGEPHVVYVDNDPIVLTHGRALLAENDRTAVVTADLRDVGGVLGHPEVNRLIDFGRPVAILMSGILHHFSDQEDPAGIVKAYLDAVPPGSYLLVTHFHRGTPEAAELERKFVEAIGSGWFRTAEQILPFFCGLDLVAPGLVPVTRWRPDPAFDRELFADLPTRISDAGQPEEALTPIERLISGGVARKD</sequence>
<evidence type="ECO:0000313" key="1">
    <source>
        <dbReference type="EMBL" id="GAA3237878.1"/>
    </source>
</evidence>
<proteinExistence type="predicted"/>
<keyword evidence="2" id="KW-1185">Reference proteome</keyword>
<dbReference type="RefSeq" id="WP_344837929.1">
    <property type="nucleotide sequence ID" value="NZ_BAAAUV010000034.1"/>
</dbReference>
<reference evidence="2" key="1">
    <citation type="journal article" date="2019" name="Int. J. Syst. Evol. Microbiol.">
        <title>The Global Catalogue of Microorganisms (GCM) 10K type strain sequencing project: providing services to taxonomists for standard genome sequencing and annotation.</title>
        <authorList>
            <consortium name="The Broad Institute Genomics Platform"/>
            <consortium name="The Broad Institute Genome Sequencing Center for Infectious Disease"/>
            <person name="Wu L."/>
            <person name="Ma J."/>
        </authorList>
    </citation>
    <scope>NUCLEOTIDE SEQUENCE [LARGE SCALE GENOMIC DNA]</scope>
    <source>
        <strain evidence="2">JCM 9377</strain>
    </source>
</reference>
<name>A0ABP6QLZ0_9ACTN</name>
<gene>
    <name evidence="1" type="ORF">GCM10010468_73060</name>
</gene>
<dbReference type="GO" id="GO:0032259">
    <property type="term" value="P:methylation"/>
    <property type="evidence" value="ECO:0007669"/>
    <property type="project" value="UniProtKB-KW"/>
</dbReference>